<evidence type="ECO:0000313" key="2">
    <source>
        <dbReference type="EMBL" id="CAB3661135.1"/>
    </source>
</evidence>
<sequence>MSMKKIAGMALMGASLLPSAVWAADTVRMEPVRVVELKIESAYTDASGKSVPAARLRLSAPHVCGSDLVYLTAESVGAPPGTDLSQGYQRLTETIKSETPVKIGLSECIGKAVLITELKDCEPGECKDLRPKPAARDGIVYLDENLQSVTRADAQYQLKLPLPRDKATNLWTVRVMLPGSSQVYLQGYADAEDFVSGKLVRGYKTYYPNGRVDQDVKLDAEGRREGLTTSWHENGKLHQKVMFKADKPADGESVAYWDSGAVQAKVTYQNGALNGPYQEFYPNGQLKHSGPFVNGDKVGPVRDYFEDGALQHEATYLAEGVDGWSTRYYADGKVEEKQLYDHGTQRSYARWNEAGIQTVQWQWDQSHREQGEFKEWNEDGSLKSVKAYKDGKLLSECRDKSCG</sequence>
<accession>A0A6S6Z8Q0</accession>
<evidence type="ECO:0000256" key="1">
    <source>
        <dbReference type="SAM" id="SignalP"/>
    </source>
</evidence>
<keyword evidence="3" id="KW-1185">Reference proteome</keyword>
<proteinExistence type="predicted"/>
<gene>
    <name evidence="2" type="ORF">LMG3431_03336</name>
</gene>
<organism evidence="2 3">
    <name type="scientific">Achromobacter pestifer</name>
    <dbReference type="NCBI Taxonomy" id="1353889"/>
    <lineage>
        <taxon>Bacteria</taxon>
        <taxon>Pseudomonadati</taxon>
        <taxon>Pseudomonadota</taxon>
        <taxon>Betaproteobacteria</taxon>
        <taxon>Burkholderiales</taxon>
        <taxon>Alcaligenaceae</taxon>
        <taxon>Achromobacter</taxon>
    </lineage>
</organism>
<dbReference type="EMBL" id="CADIJX010000004">
    <property type="protein sequence ID" value="CAB3661135.1"/>
    <property type="molecule type" value="Genomic_DNA"/>
</dbReference>
<feature type="signal peptide" evidence="1">
    <location>
        <begin position="1"/>
        <end position="23"/>
    </location>
</feature>
<evidence type="ECO:0000313" key="3">
    <source>
        <dbReference type="Proteomes" id="UP000494108"/>
    </source>
</evidence>
<dbReference type="AlphaFoldDB" id="A0A6S6Z8Q0"/>
<dbReference type="Gene3D" id="3.90.930.1">
    <property type="match status" value="2"/>
</dbReference>
<name>A0A6S6Z8Q0_9BURK</name>
<keyword evidence="1" id="KW-0732">Signal</keyword>
<protein>
    <recommendedName>
        <fullName evidence="4">Toxin-antitoxin system YwqK family antitoxin</fullName>
    </recommendedName>
</protein>
<dbReference type="Proteomes" id="UP000494108">
    <property type="component" value="Unassembled WGS sequence"/>
</dbReference>
<evidence type="ECO:0008006" key="4">
    <source>
        <dbReference type="Google" id="ProtNLM"/>
    </source>
</evidence>
<dbReference type="InterPro" id="IPR011652">
    <property type="entry name" value="MORN_2"/>
</dbReference>
<reference evidence="2 3" key="1">
    <citation type="submission" date="2020-04" db="EMBL/GenBank/DDBJ databases">
        <authorList>
            <person name="De Canck E."/>
        </authorList>
    </citation>
    <scope>NUCLEOTIDE SEQUENCE [LARGE SCALE GENOMIC DNA]</scope>
    <source>
        <strain evidence="2 3">LMG 3431</strain>
    </source>
</reference>
<dbReference type="SUPFAM" id="SSF82185">
    <property type="entry name" value="Histone H3 K4-specific methyltransferase SET7/9 N-terminal domain"/>
    <property type="match status" value="2"/>
</dbReference>
<dbReference type="Pfam" id="PF07661">
    <property type="entry name" value="MORN_2"/>
    <property type="match status" value="5"/>
</dbReference>
<feature type="chain" id="PRO_5028882554" description="Toxin-antitoxin system YwqK family antitoxin" evidence="1">
    <location>
        <begin position="24"/>
        <end position="403"/>
    </location>
</feature>